<sequence length="107" mass="11395">MNSGTPRRQDVDATTDLIEQAGHRLERSTWELARSPEALVEAREALLHITATSARLARQLDGLAAACDQPNSTEPSEVHVALDQAAAAAEDLGNCTKVAAQAIYDGE</sequence>
<evidence type="ECO:0000313" key="4">
    <source>
        <dbReference type="Proteomes" id="UP000236729"/>
    </source>
</evidence>
<evidence type="ECO:0000313" key="2">
    <source>
        <dbReference type="EMBL" id="SFD81340.1"/>
    </source>
</evidence>
<dbReference type="Proteomes" id="UP000199690">
    <property type="component" value="Unassembled WGS sequence"/>
</dbReference>
<organism evidence="1 4">
    <name type="scientific">Saccharopolyspora kobensis</name>
    <dbReference type="NCBI Taxonomy" id="146035"/>
    <lineage>
        <taxon>Bacteria</taxon>
        <taxon>Bacillati</taxon>
        <taxon>Actinomycetota</taxon>
        <taxon>Actinomycetes</taxon>
        <taxon>Pseudonocardiales</taxon>
        <taxon>Pseudonocardiaceae</taxon>
        <taxon>Saccharopolyspora</taxon>
    </lineage>
</organism>
<dbReference type="RefSeq" id="WP_093353649.1">
    <property type="nucleotide sequence ID" value="NZ_FNVB01000002.1"/>
</dbReference>
<accession>A0A1I1VLB5</accession>
<accession>A0A1H5X132</accession>
<dbReference type="AlphaFoldDB" id="A0A1H5X132"/>
<reference evidence="3 4" key="1">
    <citation type="submission" date="2016-10" db="EMBL/GenBank/DDBJ databases">
        <authorList>
            <person name="Varghese N."/>
            <person name="Submissions S."/>
        </authorList>
    </citation>
    <scope>NUCLEOTIDE SEQUENCE [LARGE SCALE GENOMIC DNA]</scope>
    <source>
        <strain evidence="4">ATCC 20501</strain>
        <strain evidence="2 3">CGMCC 4.3529</strain>
    </source>
</reference>
<proteinExistence type="predicted"/>
<keyword evidence="3" id="KW-1185">Reference proteome</keyword>
<gene>
    <name evidence="1" type="ORF">SAMN02982929_01360</name>
    <name evidence="2" type="ORF">SAMN05216506_106337</name>
</gene>
<evidence type="ECO:0000313" key="3">
    <source>
        <dbReference type="Proteomes" id="UP000199690"/>
    </source>
</evidence>
<reference evidence="1" key="2">
    <citation type="submission" date="2016-10" db="EMBL/GenBank/DDBJ databases">
        <authorList>
            <person name="de Groot N.N."/>
        </authorList>
    </citation>
    <scope>NUCLEOTIDE SEQUENCE [LARGE SCALE GENOMIC DNA]</scope>
    <source>
        <strain evidence="1">ATCC 20501</strain>
    </source>
</reference>
<dbReference type="Proteomes" id="UP000236729">
    <property type="component" value="Unassembled WGS sequence"/>
</dbReference>
<protein>
    <submittedName>
        <fullName evidence="1">Uncharacterized protein</fullName>
    </submittedName>
</protein>
<evidence type="ECO:0000313" key="1">
    <source>
        <dbReference type="EMBL" id="SEG05105.1"/>
    </source>
</evidence>
<name>A0A1H5X132_9PSEU</name>
<dbReference type="EMBL" id="FNVB01000002">
    <property type="protein sequence ID" value="SEG05105.1"/>
    <property type="molecule type" value="Genomic_DNA"/>
</dbReference>
<dbReference type="EMBL" id="FOME01000006">
    <property type="protein sequence ID" value="SFD81340.1"/>
    <property type="molecule type" value="Genomic_DNA"/>
</dbReference>
<dbReference type="SMR" id="A0A1H5X132"/>